<dbReference type="OMA" id="GREDLCH"/>
<dbReference type="PANTHER" id="PTHR33604">
    <property type="entry name" value="OSJNBA0004B13.7 PROTEIN"/>
    <property type="match status" value="1"/>
</dbReference>
<evidence type="ECO:0000256" key="1">
    <source>
        <dbReference type="SAM" id="Phobius"/>
    </source>
</evidence>
<evidence type="ECO:0008006" key="5">
    <source>
        <dbReference type="Google" id="ProtNLM"/>
    </source>
</evidence>
<keyword evidence="1" id="KW-0472">Membrane</keyword>
<reference evidence="4" key="1">
    <citation type="submission" date="2012-12" db="EMBL/GenBank/DDBJ databases">
        <authorList>
            <person name="Hellsten U."/>
            <person name="Grimwood J."/>
            <person name="Chapman J.A."/>
            <person name="Shapiro H."/>
            <person name="Aerts A."/>
            <person name="Otillar R.P."/>
            <person name="Terry A.Y."/>
            <person name="Boore J.L."/>
            <person name="Simakov O."/>
            <person name="Marletaz F."/>
            <person name="Cho S.-J."/>
            <person name="Edsinger-Gonzales E."/>
            <person name="Havlak P."/>
            <person name="Kuo D.-H."/>
            <person name="Larsson T."/>
            <person name="Lv J."/>
            <person name="Arendt D."/>
            <person name="Savage R."/>
            <person name="Osoegawa K."/>
            <person name="de Jong P."/>
            <person name="Lindberg D.R."/>
            <person name="Seaver E.C."/>
            <person name="Weisblat D.A."/>
            <person name="Putnam N.H."/>
            <person name="Grigoriev I.V."/>
            <person name="Rokhsar D.S."/>
        </authorList>
    </citation>
    <scope>NUCLEOTIDE SEQUENCE</scope>
    <source>
        <strain evidence="4">I ESC-2004</strain>
    </source>
</reference>
<dbReference type="HOGENOM" id="CLU_051252_0_0_1"/>
<evidence type="ECO:0000313" key="2">
    <source>
        <dbReference type="EMBL" id="ELU16230.1"/>
    </source>
</evidence>
<sequence>MKLLTRHGYLSLLLCVGIFSLIIFHFWDEELEFTSGQPFSDTERPRPASTSRGLCRPGVPCEFPEIVDLRVILLTFHRPDSLHKALNSLDALELDGDVAILEIFIDRYKNGSIHKATVQVADNFTWRKGLKRVHRQMKPVGIYGQWIDSWKPPKDSDELAIIVEDDVDLSPFAYRWLRQTHLRHGRKSFISGYTLQDLNIRIPHGKNINREVNRVNGAVLKRYPAYFFRVAGSWGFAPHPKRWREFQEWFHTDAEKLRHPYVPKARMNTNWYKDFERQHREDSMWTMWFIYFTDQHDLSTLVSNVPKFSSSKTNSLSCNRLEPGLHFKEGRTKSAQHCQKILMKSWSEKFVANSVQLPLIGYEGQYLGLV</sequence>
<dbReference type="STRING" id="283909.R7VJV6"/>
<proteinExistence type="predicted"/>
<reference evidence="3" key="3">
    <citation type="submission" date="2015-06" db="UniProtKB">
        <authorList>
            <consortium name="EnsemblMetazoa"/>
        </authorList>
    </citation>
    <scope>IDENTIFICATION</scope>
</reference>
<evidence type="ECO:0000313" key="4">
    <source>
        <dbReference type="Proteomes" id="UP000014760"/>
    </source>
</evidence>
<dbReference type="OrthoDB" id="2020070at2759"/>
<keyword evidence="1" id="KW-0812">Transmembrane</keyword>
<dbReference type="Gene3D" id="3.90.550.10">
    <property type="entry name" value="Spore Coat Polysaccharide Biosynthesis Protein SpsA, Chain A"/>
    <property type="match status" value="1"/>
</dbReference>
<keyword evidence="1" id="KW-1133">Transmembrane helix</keyword>
<dbReference type="EnsemblMetazoa" id="CapteT194714">
    <property type="protein sequence ID" value="CapteP194714"/>
    <property type="gene ID" value="CapteG194714"/>
</dbReference>
<feature type="transmembrane region" description="Helical" evidence="1">
    <location>
        <begin position="7"/>
        <end position="27"/>
    </location>
</feature>
<dbReference type="Proteomes" id="UP000014760">
    <property type="component" value="Unassembled WGS sequence"/>
</dbReference>
<dbReference type="PANTHER" id="PTHR33604:SF3">
    <property type="entry name" value="OSJNBA0004B13.7 PROTEIN"/>
    <property type="match status" value="1"/>
</dbReference>
<reference evidence="2 4" key="2">
    <citation type="journal article" date="2013" name="Nature">
        <title>Insights into bilaterian evolution from three spiralian genomes.</title>
        <authorList>
            <person name="Simakov O."/>
            <person name="Marletaz F."/>
            <person name="Cho S.J."/>
            <person name="Edsinger-Gonzales E."/>
            <person name="Havlak P."/>
            <person name="Hellsten U."/>
            <person name="Kuo D.H."/>
            <person name="Larsson T."/>
            <person name="Lv J."/>
            <person name="Arendt D."/>
            <person name="Savage R."/>
            <person name="Osoegawa K."/>
            <person name="de Jong P."/>
            <person name="Grimwood J."/>
            <person name="Chapman J.A."/>
            <person name="Shapiro H."/>
            <person name="Aerts A."/>
            <person name="Otillar R.P."/>
            <person name="Terry A.Y."/>
            <person name="Boore J.L."/>
            <person name="Grigoriev I.V."/>
            <person name="Lindberg D.R."/>
            <person name="Seaver E.C."/>
            <person name="Weisblat D.A."/>
            <person name="Putnam N.H."/>
            <person name="Rokhsar D.S."/>
        </authorList>
    </citation>
    <scope>NUCLEOTIDE SEQUENCE</scope>
    <source>
        <strain evidence="2 4">I ESC-2004</strain>
    </source>
</reference>
<dbReference type="EMBL" id="KB293237">
    <property type="protein sequence ID" value="ELU16230.1"/>
    <property type="molecule type" value="Genomic_DNA"/>
</dbReference>
<dbReference type="AlphaFoldDB" id="R7VJV6"/>
<name>R7VJV6_CAPTE</name>
<dbReference type="EMBL" id="AMQN01004326">
    <property type="status" value="NOT_ANNOTATED_CDS"/>
    <property type="molecule type" value="Genomic_DNA"/>
</dbReference>
<protein>
    <recommendedName>
        <fullName evidence="5">Glycosyl transferase 64 domain-containing protein</fullName>
    </recommendedName>
</protein>
<accession>R7VJV6</accession>
<keyword evidence="4" id="KW-1185">Reference proteome</keyword>
<dbReference type="InterPro" id="IPR029044">
    <property type="entry name" value="Nucleotide-diphossugar_trans"/>
</dbReference>
<evidence type="ECO:0000313" key="3">
    <source>
        <dbReference type="EnsemblMetazoa" id="CapteP194714"/>
    </source>
</evidence>
<organism evidence="2">
    <name type="scientific">Capitella teleta</name>
    <name type="common">Polychaete worm</name>
    <dbReference type="NCBI Taxonomy" id="283909"/>
    <lineage>
        <taxon>Eukaryota</taxon>
        <taxon>Metazoa</taxon>
        <taxon>Spiralia</taxon>
        <taxon>Lophotrochozoa</taxon>
        <taxon>Annelida</taxon>
        <taxon>Polychaeta</taxon>
        <taxon>Sedentaria</taxon>
        <taxon>Scolecida</taxon>
        <taxon>Capitellidae</taxon>
        <taxon>Capitella</taxon>
    </lineage>
</organism>
<gene>
    <name evidence="2" type="ORF">CAPTEDRAFT_194714</name>
</gene>